<feature type="transmembrane region" description="Helical" evidence="2">
    <location>
        <begin position="29"/>
        <end position="45"/>
    </location>
</feature>
<feature type="transmembrane region" description="Helical" evidence="2">
    <location>
        <begin position="57"/>
        <end position="78"/>
    </location>
</feature>
<feature type="transmembrane region" description="Helical" evidence="2">
    <location>
        <begin position="98"/>
        <end position="120"/>
    </location>
</feature>
<dbReference type="EMBL" id="AP018111">
    <property type="protein sequence ID" value="BAX57446.1"/>
    <property type="molecule type" value="Genomic_DNA"/>
</dbReference>
<dbReference type="Proteomes" id="UP000218432">
    <property type="component" value="Chromosome 1"/>
</dbReference>
<dbReference type="Gene3D" id="1.20.120.1220">
    <property type="match status" value="1"/>
</dbReference>
<dbReference type="RefSeq" id="WP_096472996.1">
    <property type="nucleotide sequence ID" value="NZ_AP018111.1"/>
</dbReference>
<keyword evidence="2" id="KW-0472">Membrane</keyword>
<accession>A0A1Y1BE82</accession>
<dbReference type="GO" id="GO:0006465">
    <property type="term" value="P:signal peptide processing"/>
    <property type="evidence" value="ECO:0007669"/>
    <property type="project" value="TreeGrafter"/>
</dbReference>
<evidence type="ECO:0000256" key="1">
    <source>
        <dbReference type="ARBA" id="ARBA00005801"/>
    </source>
</evidence>
<protein>
    <submittedName>
        <fullName evidence="4">Membrane protein</fullName>
    </submittedName>
</protein>
<dbReference type="InterPro" id="IPR050882">
    <property type="entry name" value="Prepilin_peptidase/N-MTase"/>
</dbReference>
<evidence type="ECO:0000313" key="5">
    <source>
        <dbReference type="Proteomes" id="UP000218432"/>
    </source>
</evidence>
<proteinExistence type="inferred from homology"/>
<dbReference type="PANTHER" id="PTHR30487">
    <property type="entry name" value="TYPE 4 PREPILIN-LIKE PROTEINS LEADER PEPTIDE-PROCESSING ENZYME"/>
    <property type="match status" value="1"/>
</dbReference>
<comment type="similarity">
    <text evidence="1">Belongs to the peptidase A24 family.</text>
</comment>
<gene>
    <name evidence="4" type="ORF">BSFP_002340</name>
</gene>
<dbReference type="PANTHER" id="PTHR30487:SF0">
    <property type="entry name" value="PREPILIN LEADER PEPTIDASE_N-METHYLTRANSFERASE-RELATED"/>
    <property type="match status" value="1"/>
</dbReference>
<feature type="domain" description="Prepilin type IV endopeptidase peptidase" evidence="3">
    <location>
        <begin position="9"/>
        <end position="112"/>
    </location>
</feature>
<feature type="transmembrane region" description="Helical" evidence="2">
    <location>
        <begin position="141"/>
        <end position="161"/>
    </location>
</feature>
<reference evidence="4 5" key="1">
    <citation type="journal article" date="2017" name="Genome Announc.">
        <title>Complete Genome Sequence of Burkholderia stabilis FERMP-21014.</title>
        <authorList>
            <person name="Konishi K."/>
            <person name="Kumagai T."/>
            <person name="Sakasegawa S."/>
            <person name="Tamura T."/>
        </authorList>
    </citation>
    <scope>NUCLEOTIDE SEQUENCE [LARGE SCALE GENOMIC DNA]</scope>
    <source>
        <strain evidence="4 5">FERMP-21014</strain>
    </source>
</reference>
<evidence type="ECO:0000313" key="4">
    <source>
        <dbReference type="EMBL" id="BAX57446.1"/>
    </source>
</evidence>
<evidence type="ECO:0000256" key="2">
    <source>
        <dbReference type="SAM" id="Phobius"/>
    </source>
</evidence>
<organism evidence="4 5">
    <name type="scientific">Burkholderia stabilis</name>
    <dbReference type="NCBI Taxonomy" id="95485"/>
    <lineage>
        <taxon>Bacteria</taxon>
        <taxon>Pseudomonadati</taxon>
        <taxon>Pseudomonadota</taxon>
        <taxon>Betaproteobacteria</taxon>
        <taxon>Burkholderiales</taxon>
        <taxon>Burkholderiaceae</taxon>
        <taxon>Burkholderia</taxon>
        <taxon>Burkholderia cepacia complex</taxon>
    </lineage>
</organism>
<dbReference type="InterPro" id="IPR000045">
    <property type="entry name" value="Prepilin_IV_endopep_pep"/>
</dbReference>
<keyword evidence="2" id="KW-1133">Transmembrane helix</keyword>
<dbReference type="GO" id="GO:0005886">
    <property type="term" value="C:plasma membrane"/>
    <property type="evidence" value="ECO:0007669"/>
    <property type="project" value="TreeGrafter"/>
</dbReference>
<dbReference type="AlphaFoldDB" id="A0A1Y1BE82"/>
<sequence length="165" mass="17240">MAFFLCTGIFFAWAMLVAAGDIRMRRVPNVLVLFGLGGAIASALAHANPFGISFQQALIGMLAGLIGLFPFFALRVMGAADVKVFAVIGAWCGLHGLLWIWIMASVAAGIHVLALVVLSGTSLGTLWQRRAPSMALGGLRATPYAACLTGAAALWFVHLVAGGVR</sequence>
<dbReference type="Pfam" id="PF01478">
    <property type="entry name" value="Peptidase_A24"/>
    <property type="match status" value="1"/>
</dbReference>
<dbReference type="GO" id="GO:0004190">
    <property type="term" value="F:aspartic-type endopeptidase activity"/>
    <property type="evidence" value="ECO:0007669"/>
    <property type="project" value="InterPro"/>
</dbReference>
<evidence type="ECO:0000259" key="3">
    <source>
        <dbReference type="Pfam" id="PF01478"/>
    </source>
</evidence>
<name>A0A1Y1BE82_9BURK</name>
<keyword evidence="2" id="KW-0812">Transmembrane</keyword>